<dbReference type="Gene3D" id="3.40.50.360">
    <property type="match status" value="1"/>
</dbReference>
<dbReference type="EMBL" id="QJHL01000004">
    <property type="protein sequence ID" value="PXY44074.1"/>
    <property type="molecule type" value="Genomic_DNA"/>
</dbReference>
<evidence type="ECO:0000259" key="1">
    <source>
        <dbReference type="PROSITE" id="PS50902"/>
    </source>
</evidence>
<organism evidence="2 3">
    <name type="scientific">Flavobacterium hydrophilum</name>
    <dbReference type="NCBI Taxonomy" id="2211445"/>
    <lineage>
        <taxon>Bacteria</taxon>
        <taxon>Pseudomonadati</taxon>
        <taxon>Bacteroidota</taxon>
        <taxon>Flavobacteriia</taxon>
        <taxon>Flavobacteriales</taxon>
        <taxon>Flavobacteriaceae</taxon>
        <taxon>Flavobacterium</taxon>
    </lineage>
</organism>
<name>A0A2V4CDC6_9FLAO</name>
<dbReference type="InterPro" id="IPR029039">
    <property type="entry name" value="Flavoprotein-like_sf"/>
</dbReference>
<sequence>MCFLKQNKTLIVFSSKGNSAKNSAFRILDNLNKETEILCLNDNFTLAQNLEFKNLILVCPTYGDEEMERRMEDFLVKSDWNNHQKKNFAICELGLYRGYLETEQGAGIIIKKYLLNKNLFFLGNLLSVDSIPLDDFSLIDKWSQEISSIL</sequence>
<dbReference type="PROSITE" id="PS50902">
    <property type="entry name" value="FLAVODOXIN_LIKE"/>
    <property type="match status" value="1"/>
</dbReference>
<dbReference type="Proteomes" id="UP000247681">
    <property type="component" value="Unassembled WGS sequence"/>
</dbReference>
<evidence type="ECO:0000313" key="2">
    <source>
        <dbReference type="EMBL" id="PXY44074.1"/>
    </source>
</evidence>
<dbReference type="SUPFAM" id="SSF52218">
    <property type="entry name" value="Flavoproteins"/>
    <property type="match status" value="1"/>
</dbReference>
<proteinExistence type="predicted"/>
<accession>A0A2V4CDC6</accession>
<comment type="caution">
    <text evidence="2">The sequence shown here is derived from an EMBL/GenBank/DDBJ whole genome shotgun (WGS) entry which is preliminary data.</text>
</comment>
<protein>
    <recommendedName>
        <fullName evidence="1">Flavodoxin-like domain-containing protein</fullName>
    </recommendedName>
</protein>
<evidence type="ECO:0000313" key="3">
    <source>
        <dbReference type="Proteomes" id="UP000247681"/>
    </source>
</evidence>
<dbReference type="AlphaFoldDB" id="A0A2V4CDC6"/>
<gene>
    <name evidence="2" type="ORF">DMB68_16680</name>
</gene>
<reference evidence="2 3" key="1">
    <citation type="submission" date="2018-05" db="EMBL/GenBank/DDBJ databases">
        <title>Flavobacterium sp. strain IMCC34758, incomplete genome.</title>
        <authorList>
            <person name="Joung Y."/>
        </authorList>
    </citation>
    <scope>NUCLEOTIDE SEQUENCE [LARGE SCALE GENOMIC DNA]</scope>
    <source>
        <strain evidence="2 3">IMCC34758</strain>
    </source>
</reference>
<dbReference type="GO" id="GO:0010181">
    <property type="term" value="F:FMN binding"/>
    <property type="evidence" value="ECO:0007669"/>
    <property type="project" value="InterPro"/>
</dbReference>
<dbReference type="InterPro" id="IPR008254">
    <property type="entry name" value="Flavodoxin/NO_synth"/>
</dbReference>
<keyword evidence="3" id="KW-1185">Reference proteome</keyword>
<feature type="domain" description="Flavodoxin-like" evidence="1">
    <location>
        <begin position="9"/>
        <end position="147"/>
    </location>
</feature>